<evidence type="ECO:0000259" key="9">
    <source>
        <dbReference type="PROSITE" id="PS51192"/>
    </source>
</evidence>
<dbReference type="AlphaFoldDB" id="A0AAV7K0W3"/>
<dbReference type="InterPro" id="IPR001650">
    <property type="entry name" value="Helicase_C-like"/>
</dbReference>
<keyword evidence="4 7" id="KW-0067">ATP-binding</keyword>
<evidence type="ECO:0000256" key="7">
    <source>
        <dbReference type="RuleBase" id="RU000492"/>
    </source>
</evidence>
<dbReference type="Pfam" id="PF00271">
    <property type="entry name" value="Helicase_C"/>
    <property type="match status" value="1"/>
</dbReference>
<dbReference type="PROSITE" id="PS00039">
    <property type="entry name" value="DEAD_ATP_HELICASE"/>
    <property type="match status" value="1"/>
</dbReference>
<dbReference type="Proteomes" id="UP001165289">
    <property type="component" value="Unassembled WGS sequence"/>
</dbReference>
<sequence>MDNQLTLRWEDIHPPLSPSTLRALSGLGFCEATPVQASVIPHFLSNKDIVAEAVTGSGKTLAFLIPILEIISGIIPVEDASNILSLIVTPTRELAYQIDSVLTQCIKEFPNYRSLLVVGGYSTHKDISCLREVRPHILIGTPGKLYDLLQQKDNNLSNSLRSLEVLVLDEADRLLSMGFEESVTSLLKSLPKQRRTGLFSATQTNEVEKLIRVGLRNPIRINVTQLNSSVSTPISLRNYYTLTPANLKLASLIAFLKEHLGAKIILFLATCVGVDYFSRILAEELKDTKVLSIHGKMKDRRFSIFDKFRNLESGILMCTDVMARGIDIPSVDWVVQFDPPSMASFFVHRVGRTARCGQEGRSLLFLLPNEKEYIAFIQYNQKVELESLAINTDVQPMTDRIRELSMKEREVYEKGLRAFVSFIQFYAKHECNLIFRLKELDFGGLAMGYGLLHLPSMPELRNKRVHSTGFLPHHMDYATIRYKDKVREKQRLKRISEGTTKKKEKIRKILDLNPIRKKKLNKKKMSKQISHKFSAEELDELTKEARLLKKFKMGKISKKEFERLVDD</sequence>
<gene>
    <name evidence="12" type="ORF">LOD99_2747</name>
</gene>
<dbReference type="InterPro" id="IPR014014">
    <property type="entry name" value="RNA_helicase_DEAD_Q_motif"/>
</dbReference>
<dbReference type="GO" id="GO:0003724">
    <property type="term" value="F:RNA helicase activity"/>
    <property type="evidence" value="ECO:0007669"/>
    <property type="project" value="UniProtKB-EC"/>
</dbReference>
<dbReference type="PANTHER" id="PTHR24031">
    <property type="entry name" value="RNA HELICASE"/>
    <property type="match status" value="1"/>
</dbReference>
<dbReference type="GO" id="GO:0005524">
    <property type="term" value="F:ATP binding"/>
    <property type="evidence" value="ECO:0007669"/>
    <property type="project" value="UniProtKB-UniRule"/>
</dbReference>
<evidence type="ECO:0000256" key="5">
    <source>
        <dbReference type="ARBA" id="ARBA00022884"/>
    </source>
</evidence>
<keyword evidence="5 8" id="KW-0694">RNA-binding</keyword>
<dbReference type="Pfam" id="PF13959">
    <property type="entry name" value="CTE_SPB4"/>
    <property type="match status" value="1"/>
</dbReference>
<keyword evidence="3 7" id="KW-0347">Helicase</keyword>
<dbReference type="EMBL" id="JAKMXF010000221">
    <property type="protein sequence ID" value="KAI6654868.1"/>
    <property type="molecule type" value="Genomic_DNA"/>
</dbReference>
<organism evidence="12 13">
    <name type="scientific">Oopsacas minuta</name>
    <dbReference type="NCBI Taxonomy" id="111878"/>
    <lineage>
        <taxon>Eukaryota</taxon>
        <taxon>Metazoa</taxon>
        <taxon>Porifera</taxon>
        <taxon>Hexactinellida</taxon>
        <taxon>Hexasterophora</taxon>
        <taxon>Lyssacinosida</taxon>
        <taxon>Leucopsacidae</taxon>
        <taxon>Oopsacas</taxon>
    </lineage>
</organism>
<comment type="caution">
    <text evidence="12">The sequence shown here is derived from an EMBL/GenBank/DDBJ whole genome shotgun (WGS) entry which is preliminary data.</text>
</comment>
<feature type="domain" description="Helicase C-terminal" evidence="10">
    <location>
        <begin position="248"/>
        <end position="405"/>
    </location>
</feature>
<keyword evidence="13" id="KW-1185">Reference proteome</keyword>
<comment type="function">
    <text evidence="8">RNA helicase.</text>
</comment>
<comment type="similarity">
    <text evidence="7">Belongs to the DEAD box helicase family.</text>
</comment>
<keyword evidence="1 7" id="KW-0547">Nucleotide-binding</keyword>
<dbReference type="InterPro" id="IPR027417">
    <property type="entry name" value="P-loop_NTPase"/>
</dbReference>
<dbReference type="GO" id="GO:0003723">
    <property type="term" value="F:RNA binding"/>
    <property type="evidence" value="ECO:0007669"/>
    <property type="project" value="UniProtKB-UniRule"/>
</dbReference>
<evidence type="ECO:0000256" key="4">
    <source>
        <dbReference type="ARBA" id="ARBA00022840"/>
    </source>
</evidence>
<dbReference type="PROSITE" id="PS51195">
    <property type="entry name" value="Q_MOTIF"/>
    <property type="match status" value="1"/>
</dbReference>
<feature type="domain" description="Helicase ATP-binding" evidence="9">
    <location>
        <begin position="40"/>
        <end position="221"/>
    </location>
</feature>
<evidence type="ECO:0000256" key="3">
    <source>
        <dbReference type="ARBA" id="ARBA00022806"/>
    </source>
</evidence>
<dbReference type="PROSITE" id="PS51192">
    <property type="entry name" value="HELICASE_ATP_BIND_1"/>
    <property type="match status" value="1"/>
</dbReference>
<dbReference type="SMART" id="SM01178">
    <property type="entry name" value="DUF4217"/>
    <property type="match status" value="1"/>
</dbReference>
<evidence type="ECO:0000256" key="8">
    <source>
        <dbReference type="RuleBase" id="RU365068"/>
    </source>
</evidence>
<evidence type="ECO:0000256" key="6">
    <source>
        <dbReference type="PROSITE-ProRule" id="PRU00552"/>
    </source>
</evidence>
<dbReference type="InterPro" id="IPR000629">
    <property type="entry name" value="RNA-helicase_DEAD-box_CS"/>
</dbReference>
<dbReference type="Pfam" id="PF00270">
    <property type="entry name" value="DEAD"/>
    <property type="match status" value="1"/>
</dbReference>
<dbReference type="CDD" id="cd17960">
    <property type="entry name" value="DEADc_DDX55"/>
    <property type="match status" value="1"/>
</dbReference>
<evidence type="ECO:0000313" key="12">
    <source>
        <dbReference type="EMBL" id="KAI6654868.1"/>
    </source>
</evidence>
<evidence type="ECO:0000256" key="2">
    <source>
        <dbReference type="ARBA" id="ARBA00022801"/>
    </source>
</evidence>
<dbReference type="Gene3D" id="3.40.50.300">
    <property type="entry name" value="P-loop containing nucleotide triphosphate hydrolases"/>
    <property type="match status" value="2"/>
</dbReference>
<feature type="domain" description="DEAD-box RNA helicase Q" evidence="11">
    <location>
        <begin position="9"/>
        <end position="37"/>
    </location>
</feature>
<comment type="domain">
    <text evidence="8">The Q motif is unique to and characteristic of the DEAD box family of RNA helicases and controls ATP binding and hydrolysis.</text>
</comment>
<evidence type="ECO:0000313" key="13">
    <source>
        <dbReference type="Proteomes" id="UP001165289"/>
    </source>
</evidence>
<dbReference type="PROSITE" id="PS51194">
    <property type="entry name" value="HELICASE_CTER"/>
    <property type="match status" value="1"/>
</dbReference>
<evidence type="ECO:0000259" key="11">
    <source>
        <dbReference type="PROSITE" id="PS51195"/>
    </source>
</evidence>
<dbReference type="SMART" id="SM00487">
    <property type="entry name" value="DEXDc"/>
    <property type="match status" value="1"/>
</dbReference>
<dbReference type="InterPro" id="IPR014001">
    <property type="entry name" value="Helicase_ATP-bd"/>
</dbReference>
<dbReference type="GO" id="GO:0016787">
    <property type="term" value="F:hydrolase activity"/>
    <property type="evidence" value="ECO:0007669"/>
    <property type="project" value="UniProtKB-KW"/>
</dbReference>
<evidence type="ECO:0000259" key="10">
    <source>
        <dbReference type="PROSITE" id="PS51194"/>
    </source>
</evidence>
<name>A0AAV7K0W3_9METZ</name>
<dbReference type="SUPFAM" id="SSF52540">
    <property type="entry name" value="P-loop containing nucleoside triphosphate hydrolases"/>
    <property type="match status" value="1"/>
</dbReference>
<evidence type="ECO:0000256" key="1">
    <source>
        <dbReference type="ARBA" id="ARBA00022741"/>
    </source>
</evidence>
<dbReference type="InterPro" id="IPR025313">
    <property type="entry name" value="SPB4-like_CTE"/>
</dbReference>
<feature type="short sequence motif" description="Q motif" evidence="6">
    <location>
        <begin position="9"/>
        <end position="37"/>
    </location>
</feature>
<protein>
    <recommendedName>
        <fullName evidence="8">ATP-dependent RNA helicase</fullName>
        <ecNumber evidence="8">3.6.4.13</ecNumber>
    </recommendedName>
</protein>
<comment type="catalytic activity">
    <reaction evidence="8">
        <text>ATP + H2O = ADP + phosphate + H(+)</text>
        <dbReference type="Rhea" id="RHEA:13065"/>
        <dbReference type="ChEBI" id="CHEBI:15377"/>
        <dbReference type="ChEBI" id="CHEBI:15378"/>
        <dbReference type="ChEBI" id="CHEBI:30616"/>
        <dbReference type="ChEBI" id="CHEBI:43474"/>
        <dbReference type="ChEBI" id="CHEBI:456216"/>
        <dbReference type="EC" id="3.6.4.13"/>
    </reaction>
</comment>
<dbReference type="SMART" id="SM00490">
    <property type="entry name" value="HELICc"/>
    <property type="match status" value="1"/>
</dbReference>
<dbReference type="EC" id="3.6.4.13" evidence="8"/>
<reference evidence="12 13" key="1">
    <citation type="journal article" date="2023" name="BMC Biol.">
        <title>The compact genome of the sponge Oopsacas minuta (Hexactinellida) is lacking key metazoan core genes.</title>
        <authorList>
            <person name="Santini S."/>
            <person name="Schenkelaars Q."/>
            <person name="Jourda C."/>
            <person name="Duchesne M."/>
            <person name="Belahbib H."/>
            <person name="Rocher C."/>
            <person name="Selva M."/>
            <person name="Riesgo A."/>
            <person name="Vervoort M."/>
            <person name="Leys S.P."/>
            <person name="Kodjabachian L."/>
            <person name="Le Bivic A."/>
            <person name="Borchiellini C."/>
            <person name="Claverie J.M."/>
            <person name="Renard E."/>
        </authorList>
    </citation>
    <scope>NUCLEOTIDE SEQUENCE [LARGE SCALE GENOMIC DNA]</scope>
    <source>
        <strain evidence="12">SPO-2</strain>
    </source>
</reference>
<keyword evidence="2 7" id="KW-0378">Hydrolase</keyword>
<accession>A0AAV7K0W3</accession>
<dbReference type="CDD" id="cd18787">
    <property type="entry name" value="SF2_C_DEAD"/>
    <property type="match status" value="1"/>
</dbReference>
<proteinExistence type="inferred from homology"/>
<dbReference type="InterPro" id="IPR011545">
    <property type="entry name" value="DEAD/DEAH_box_helicase_dom"/>
</dbReference>